<accession>A0A136Q5Z5</accession>
<dbReference type="InterPro" id="IPR028082">
    <property type="entry name" value="Peripla_BP_I"/>
</dbReference>
<dbReference type="InterPro" id="IPR025997">
    <property type="entry name" value="SBP_2_dom"/>
</dbReference>
<dbReference type="Gene3D" id="3.40.50.2300">
    <property type="match status" value="2"/>
</dbReference>
<comment type="similarity">
    <text evidence="2">Belongs to the bacterial solute-binding protein 2 family.</text>
</comment>
<dbReference type="PANTHER" id="PTHR46847:SF1">
    <property type="entry name" value="D-ALLOSE-BINDING PERIPLASMIC PROTEIN-RELATED"/>
    <property type="match status" value="1"/>
</dbReference>
<sequence length="342" mass="37486">MKSDHKMKKQYGTAAGRLKRAVAMGMVIVCLLALCACRTTEGAIVFEEESVTEAGTDMKIMFITPLAKHPIWLEAKAGAEDAGRELGATITWRGPDITDADNMVGVMEEAIEQDYDAIIVYPIEPELFVDVMKKTADAGIPVVTVCGDSAPELRDSYVGTDVERFGQEAAELIGQKSGGQANVAVLCTDYDVINQIQEYEAFLKVLEEKYPDVKVVVRETDDTDSLKAIQRTYEILEKHPEVDFFWSMEGAGAPGVVEVLKEKDMLGKVTVLGTDAMEPMLDAIEAGEAWGSLAQNFYKMGKLAVENAVNHINGNDVPDTTDSGFVFITQENVQSYRTESIF</sequence>
<dbReference type="SUPFAM" id="SSF53822">
    <property type="entry name" value="Periplasmic binding protein-like I"/>
    <property type="match status" value="1"/>
</dbReference>
<protein>
    <recommendedName>
        <fullName evidence="4">Periplasmic binding protein domain-containing protein</fullName>
    </recommendedName>
</protein>
<dbReference type="Pfam" id="PF13407">
    <property type="entry name" value="Peripla_BP_4"/>
    <property type="match status" value="1"/>
</dbReference>
<dbReference type="OrthoDB" id="9769193at2"/>
<dbReference type="PANTHER" id="PTHR46847">
    <property type="entry name" value="D-ALLOSE-BINDING PERIPLASMIC PROTEIN-RELATED"/>
    <property type="match status" value="1"/>
</dbReference>
<dbReference type="Proteomes" id="UP000070366">
    <property type="component" value="Unassembled WGS sequence"/>
</dbReference>
<reference evidence="5 6" key="1">
    <citation type="submission" date="2016-02" db="EMBL/GenBank/DDBJ databases">
        <authorList>
            <person name="Wen L."/>
            <person name="He K."/>
            <person name="Yang H."/>
        </authorList>
    </citation>
    <scope>NUCLEOTIDE SEQUENCE [LARGE SCALE GENOMIC DNA]</scope>
    <source>
        <strain evidence="5 6">DSM 22607</strain>
    </source>
</reference>
<keyword evidence="3" id="KW-0732">Signal</keyword>
<evidence type="ECO:0000259" key="4">
    <source>
        <dbReference type="Pfam" id="PF13407"/>
    </source>
</evidence>
<dbReference type="AlphaFoldDB" id="A0A136Q5Z5"/>
<dbReference type="KEGG" id="cmiu:B1H56_01225"/>
<evidence type="ECO:0000256" key="1">
    <source>
        <dbReference type="ARBA" id="ARBA00004196"/>
    </source>
</evidence>
<evidence type="ECO:0000256" key="2">
    <source>
        <dbReference type="ARBA" id="ARBA00007639"/>
    </source>
</evidence>
<organism evidence="5 6">
    <name type="scientific">Christensenella minuta</name>
    <dbReference type="NCBI Taxonomy" id="626937"/>
    <lineage>
        <taxon>Bacteria</taxon>
        <taxon>Bacillati</taxon>
        <taxon>Bacillota</taxon>
        <taxon>Clostridia</taxon>
        <taxon>Christensenellales</taxon>
        <taxon>Christensenellaceae</taxon>
        <taxon>Christensenella</taxon>
    </lineage>
</organism>
<gene>
    <name evidence="5" type="ORF">HMPREF3293_00841</name>
</gene>
<comment type="caution">
    <text evidence="5">The sequence shown here is derived from an EMBL/GenBank/DDBJ whole genome shotgun (WGS) entry which is preliminary data.</text>
</comment>
<proteinExistence type="inferred from homology"/>
<dbReference type="EMBL" id="LSZW01000047">
    <property type="protein sequence ID" value="KXK66105.1"/>
    <property type="molecule type" value="Genomic_DNA"/>
</dbReference>
<evidence type="ECO:0000313" key="6">
    <source>
        <dbReference type="Proteomes" id="UP000070366"/>
    </source>
</evidence>
<feature type="domain" description="Periplasmic binding protein" evidence="4">
    <location>
        <begin position="60"/>
        <end position="315"/>
    </location>
</feature>
<dbReference type="GO" id="GO:0030246">
    <property type="term" value="F:carbohydrate binding"/>
    <property type="evidence" value="ECO:0007669"/>
    <property type="project" value="UniProtKB-ARBA"/>
</dbReference>
<dbReference type="RefSeq" id="WP_121418952.1">
    <property type="nucleotide sequence ID" value="NZ_CABMOF010000003.1"/>
</dbReference>
<evidence type="ECO:0000313" key="5">
    <source>
        <dbReference type="EMBL" id="KXK66105.1"/>
    </source>
</evidence>
<name>A0A136Q5Z5_9FIRM</name>
<comment type="subcellular location">
    <subcellularLocation>
        <location evidence="1">Cell envelope</location>
    </subcellularLocation>
</comment>
<keyword evidence="6" id="KW-1185">Reference proteome</keyword>
<dbReference type="STRING" id="626937.HMPREF3293_00841"/>
<dbReference type="GO" id="GO:0030313">
    <property type="term" value="C:cell envelope"/>
    <property type="evidence" value="ECO:0007669"/>
    <property type="project" value="UniProtKB-SubCell"/>
</dbReference>
<evidence type="ECO:0000256" key="3">
    <source>
        <dbReference type="ARBA" id="ARBA00022729"/>
    </source>
</evidence>